<gene>
    <name evidence="2" type="ORF">BINO364_LOCUS7259</name>
</gene>
<name>A0A8J9Y6U4_9NEOP</name>
<proteinExistence type="predicted"/>
<dbReference type="EMBL" id="OV170222">
    <property type="protein sequence ID" value="CAH0721119.1"/>
    <property type="molecule type" value="Genomic_DNA"/>
</dbReference>
<keyword evidence="3" id="KW-1185">Reference proteome</keyword>
<dbReference type="AlphaFoldDB" id="A0A8J9Y6U4"/>
<dbReference type="OrthoDB" id="7184365at2759"/>
<organism evidence="2 3">
    <name type="scientific">Brenthis ino</name>
    <name type="common">lesser marbled fritillary</name>
    <dbReference type="NCBI Taxonomy" id="405034"/>
    <lineage>
        <taxon>Eukaryota</taxon>
        <taxon>Metazoa</taxon>
        <taxon>Ecdysozoa</taxon>
        <taxon>Arthropoda</taxon>
        <taxon>Hexapoda</taxon>
        <taxon>Insecta</taxon>
        <taxon>Pterygota</taxon>
        <taxon>Neoptera</taxon>
        <taxon>Endopterygota</taxon>
        <taxon>Lepidoptera</taxon>
        <taxon>Glossata</taxon>
        <taxon>Ditrysia</taxon>
        <taxon>Papilionoidea</taxon>
        <taxon>Nymphalidae</taxon>
        <taxon>Heliconiinae</taxon>
        <taxon>Argynnini</taxon>
        <taxon>Brenthis</taxon>
    </lineage>
</organism>
<evidence type="ECO:0000313" key="3">
    <source>
        <dbReference type="Proteomes" id="UP000838878"/>
    </source>
</evidence>
<feature type="chain" id="PRO_5035432861" description="Kazal-like domain-containing protein" evidence="1">
    <location>
        <begin position="23"/>
        <end position="157"/>
    </location>
</feature>
<evidence type="ECO:0000256" key="1">
    <source>
        <dbReference type="SAM" id="SignalP"/>
    </source>
</evidence>
<reference evidence="2" key="1">
    <citation type="submission" date="2021-12" db="EMBL/GenBank/DDBJ databases">
        <authorList>
            <person name="Martin H S."/>
        </authorList>
    </citation>
    <scope>NUCLEOTIDE SEQUENCE</scope>
</reference>
<evidence type="ECO:0000313" key="2">
    <source>
        <dbReference type="EMBL" id="CAH0721119.1"/>
    </source>
</evidence>
<sequence length="157" mass="18345">MVKNVKYSLFLIFLYHNLLTKAQKEKTTPETIFVETTTEAVTIITDIPQSDVELALNHDVGKYTTMVFNYINKQYETNIRYERCFDDYTKCLITQSVATPICAVNDPNERPDGFVTYNSYCDAYFDNCLRQMNDNMIIYAYCIMSMPKRPESKAQHH</sequence>
<protein>
    <recommendedName>
        <fullName evidence="4">Kazal-like domain-containing protein</fullName>
    </recommendedName>
</protein>
<feature type="non-terminal residue" evidence="2">
    <location>
        <position position="157"/>
    </location>
</feature>
<dbReference type="Proteomes" id="UP000838878">
    <property type="component" value="Chromosome 2"/>
</dbReference>
<accession>A0A8J9Y6U4</accession>
<feature type="signal peptide" evidence="1">
    <location>
        <begin position="1"/>
        <end position="22"/>
    </location>
</feature>
<evidence type="ECO:0008006" key="4">
    <source>
        <dbReference type="Google" id="ProtNLM"/>
    </source>
</evidence>
<keyword evidence="1" id="KW-0732">Signal</keyword>